<name>A0A1X7ACJ3_9RHOB</name>
<accession>A0A1X7ACJ3</accession>
<dbReference type="AlphaFoldDB" id="A0A1X7ACJ3"/>
<feature type="region of interest" description="Disordered" evidence="1">
    <location>
        <begin position="74"/>
        <end position="96"/>
    </location>
</feature>
<sequence>MSVETGVTGVIVEAKEALVNSDDPRSKSCYVDIKIDGKDEPQQLWGTALQDLAGDNPISAKTPLAGSQFETAEGEITQGSSGGVPLGVTREQPQYI</sequence>
<proteinExistence type="predicted"/>
<keyword evidence="3" id="KW-1185">Reference proteome</keyword>
<dbReference type="OrthoDB" id="98563at2"/>
<evidence type="ECO:0000313" key="3">
    <source>
        <dbReference type="Proteomes" id="UP000193778"/>
    </source>
</evidence>
<dbReference type="EMBL" id="FWFP01000017">
    <property type="protein sequence ID" value="SLN75833.1"/>
    <property type="molecule type" value="Genomic_DNA"/>
</dbReference>
<dbReference type="Proteomes" id="UP000193778">
    <property type="component" value="Unassembled WGS sequence"/>
</dbReference>
<evidence type="ECO:0000256" key="1">
    <source>
        <dbReference type="SAM" id="MobiDB-lite"/>
    </source>
</evidence>
<organism evidence="2 3">
    <name type="scientific">Ruegeria meonggei</name>
    <dbReference type="NCBI Taxonomy" id="1446476"/>
    <lineage>
        <taxon>Bacteria</taxon>
        <taxon>Pseudomonadati</taxon>
        <taxon>Pseudomonadota</taxon>
        <taxon>Alphaproteobacteria</taxon>
        <taxon>Rhodobacterales</taxon>
        <taxon>Roseobacteraceae</taxon>
        <taxon>Ruegeria</taxon>
    </lineage>
</organism>
<gene>
    <name evidence="2" type="ORF">RUM8411_04273</name>
</gene>
<reference evidence="3" key="1">
    <citation type="submission" date="2017-03" db="EMBL/GenBank/DDBJ databases">
        <authorList>
            <person name="Rodrigo-Torres L."/>
            <person name="Arahal R.D."/>
            <person name="Lucena T."/>
        </authorList>
    </citation>
    <scope>NUCLEOTIDE SEQUENCE [LARGE SCALE GENOMIC DNA]</scope>
    <source>
        <strain evidence="3">CECT 8411</strain>
    </source>
</reference>
<dbReference type="RefSeq" id="WP_085824714.1">
    <property type="nucleotide sequence ID" value="NZ_FWFP01000017.1"/>
</dbReference>
<protein>
    <submittedName>
        <fullName evidence="2">Uncharacterized protein</fullName>
    </submittedName>
</protein>
<evidence type="ECO:0000313" key="2">
    <source>
        <dbReference type="EMBL" id="SLN75833.1"/>
    </source>
</evidence>